<dbReference type="PANTHER" id="PTHR33164">
    <property type="entry name" value="TRANSCRIPTIONAL REGULATOR, MARR FAMILY"/>
    <property type="match status" value="1"/>
</dbReference>
<proteinExistence type="predicted"/>
<dbReference type="HOGENOM" id="CLU_1007699_0_0_11"/>
<accession>A0PPK7</accession>
<dbReference type="InterPro" id="IPR000835">
    <property type="entry name" value="HTH_MarR-typ"/>
</dbReference>
<dbReference type="EMBL" id="CP000325">
    <property type="protein sequence ID" value="ABL04276.1"/>
    <property type="molecule type" value="Genomic_DNA"/>
</dbReference>
<dbReference type="Gene3D" id="1.10.10.10">
    <property type="entry name" value="Winged helix-like DNA-binding domain superfamily/Winged helix DNA-binding domain"/>
    <property type="match status" value="1"/>
</dbReference>
<gene>
    <name evidence="3" type="ordered locus">MUL_1800</name>
</gene>
<dbReference type="PROSITE" id="PS50995">
    <property type="entry name" value="HTH_MARR_2"/>
    <property type="match status" value="1"/>
</dbReference>
<reference evidence="3 4" key="1">
    <citation type="journal article" date="2007" name="Genome Res.">
        <title>Reductive evolution and niche adaptation inferred from the genome of Mycobacterium ulcerans, the causative agent of Buruli ulcer.</title>
        <authorList>
            <person name="Stinear T.P."/>
            <person name="Seemann T."/>
            <person name="Pidot S."/>
            <person name="Frigui W."/>
            <person name="Reysset G."/>
            <person name="Garnier T."/>
            <person name="Meurice G."/>
            <person name="Simon D."/>
            <person name="Bouchier C."/>
            <person name="Ma L."/>
            <person name="Tichit M."/>
            <person name="Porter J.L."/>
            <person name="Ryan J."/>
            <person name="Johnson P.D."/>
            <person name="Davies J.K."/>
            <person name="Jenkin G.A."/>
            <person name="Small P.L."/>
            <person name="Jones L.M."/>
            <person name="Tekaia F."/>
            <person name="Laval F."/>
            <person name="Daffe M."/>
            <person name="Parkhill J."/>
            <person name="Cole S.T."/>
        </authorList>
    </citation>
    <scope>NUCLEOTIDE SEQUENCE [LARGE SCALE GENOMIC DNA]</scope>
    <source>
        <strain evidence="3 4">Agy99</strain>
    </source>
</reference>
<dbReference type="GO" id="GO:0003700">
    <property type="term" value="F:DNA-binding transcription factor activity"/>
    <property type="evidence" value="ECO:0007669"/>
    <property type="project" value="InterPro"/>
</dbReference>
<dbReference type="InterPro" id="IPR036388">
    <property type="entry name" value="WH-like_DNA-bd_sf"/>
</dbReference>
<dbReference type="Proteomes" id="UP000000765">
    <property type="component" value="Chromosome"/>
</dbReference>
<feature type="compositionally biased region" description="Polar residues" evidence="1">
    <location>
        <begin position="23"/>
        <end position="76"/>
    </location>
</feature>
<dbReference type="AlphaFoldDB" id="A0PPK7"/>
<feature type="region of interest" description="Disordered" evidence="1">
    <location>
        <begin position="17"/>
        <end position="119"/>
    </location>
</feature>
<feature type="domain" description="HTH marR-type" evidence="2">
    <location>
        <begin position="129"/>
        <end position="263"/>
    </location>
</feature>
<dbReference type="eggNOG" id="COG1846">
    <property type="taxonomic scope" value="Bacteria"/>
</dbReference>
<dbReference type="SUPFAM" id="SSF46785">
    <property type="entry name" value="Winged helix' DNA-binding domain"/>
    <property type="match status" value="1"/>
</dbReference>
<dbReference type="Pfam" id="PF01047">
    <property type="entry name" value="MarR"/>
    <property type="match status" value="1"/>
</dbReference>
<evidence type="ECO:0000313" key="3">
    <source>
        <dbReference type="EMBL" id="ABL04276.1"/>
    </source>
</evidence>
<evidence type="ECO:0000259" key="2">
    <source>
        <dbReference type="PROSITE" id="PS50995"/>
    </source>
</evidence>
<name>A0PPK7_MYCUA</name>
<dbReference type="KEGG" id="mul:MUL_1800"/>
<dbReference type="GO" id="GO:0006950">
    <property type="term" value="P:response to stress"/>
    <property type="evidence" value="ECO:0007669"/>
    <property type="project" value="TreeGrafter"/>
</dbReference>
<dbReference type="PANTHER" id="PTHR33164:SF94">
    <property type="entry name" value="TRANSCRIPTIONAL REGULATORY PROTEIN-RELATED"/>
    <property type="match status" value="1"/>
</dbReference>
<organism evidence="3 4">
    <name type="scientific">Mycobacterium ulcerans (strain Agy99)</name>
    <dbReference type="NCBI Taxonomy" id="362242"/>
    <lineage>
        <taxon>Bacteria</taxon>
        <taxon>Bacillati</taxon>
        <taxon>Actinomycetota</taxon>
        <taxon>Actinomycetes</taxon>
        <taxon>Mycobacteriales</taxon>
        <taxon>Mycobacteriaceae</taxon>
        <taxon>Mycobacterium</taxon>
        <taxon>Mycobacterium ulcerans group</taxon>
    </lineage>
</organism>
<protein>
    <submittedName>
        <fullName evidence="3">Transcriptional regulatory protein</fullName>
    </submittedName>
</protein>
<evidence type="ECO:0000256" key="1">
    <source>
        <dbReference type="SAM" id="MobiDB-lite"/>
    </source>
</evidence>
<dbReference type="InterPro" id="IPR039422">
    <property type="entry name" value="MarR/SlyA-like"/>
</dbReference>
<evidence type="ECO:0000313" key="4">
    <source>
        <dbReference type="Proteomes" id="UP000000765"/>
    </source>
</evidence>
<sequence>MARTAIANKAISEYLRPRGSLGSGTEANTSRNSDPMSSLRSPALQWSNTSGTDDTGNTETVGTGNSRPTTNSNQLDRSPDSPCLHCGPNSAAPKIINPAHKPANQQRRSPGGRGPLMSTENATAAEESLDMITDALPTASRLLVGISAHSIAQVDENITIPQFRTLVILSNRGPVNLATLANLLGVQPSATGRMVDRLVSAGMIDRQPHPTSRRELLAVLTKRGRDLVRRVTAHRRDEIARIVEQMPPAERQGLVRALTAFTAAGGEPDANVEMDL</sequence>
<dbReference type="InterPro" id="IPR036390">
    <property type="entry name" value="WH_DNA-bd_sf"/>
</dbReference>
<dbReference type="SMART" id="SM00347">
    <property type="entry name" value="HTH_MARR"/>
    <property type="match status" value="1"/>
</dbReference>